<keyword evidence="4" id="KW-1185">Reference proteome</keyword>
<evidence type="ECO:0000256" key="1">
    <source>
        <dbReference type="SAM" id="MobiDB-lite"/>
    </source>
</evidence>
<feature type="region of interest" description="Disordered" evidence="1">
    <location>
        <begin position="198"/>
        <end position="223"/>
    </location>
</feature>
<dbReference type="Pfam" id="PF18135">
    <property type="entry name" value="Type_ISP_C"/>
    <property type="match status" value="1"/>
</dbReference>
<dbReference type="RefSeq" id="WP_380510045.1">
    <property type="nucleotide sequence ID" value="NZ_JBHEZX010000007.1"/>
</dbReference>
<reference evidence="3 4" key="1">
    <citation type="submission" date="2024-09" db="EMBL/GenBank/DDBJ databases">
        <authorList>
            <person name="Lee S.D."/>
        </authorList>
    </citation>
    <scope>NUCLEOTIDE SEQUENCE [LARGE SCALE GENOMIC DNA]</scope>
    <source>
        <strain evidence="3 4">N1-1</strain>
    </source>
</reference>
<feature type="compositionally biased region" description="Polar residues" evidence="1">
    <location>
        <begin position="56"/>
        <end position="76"/>
    </location>
</feature>
<evidence type="ECO:0000313" key="4">
    <source>
        <dbReference type="Proteomes" id="UP001592582"/>
    </source>
</evidence>
<protein>
    <submittedName>
        <fullName evidence="3">Type ISP restriction/modification enzyme</fullName>
    </submittedName>
</protein>
<feature type="region of interest" description="Disordered" evidence="1">
    <location>
        <begin position="141"/>
        <end position="163"/>
    </location>
</feature>
<proteinExistence type="predicted"/>
<feature type="compositionally biased region" description="Low complexity" evidence="1">
    <location>
        <begin position="254"/>
        <end position="266"/>
    </location>
</feature>
<comment type="caution">
    <text evidence="3">The sequence shown here is derived from an EMBL/GenBank/DDBJ whole genome shotgun (WGS) entry which is preliminary data.</text>
</comment>
<feature type="region of interest" description="Disordered" evidence="1">
    <location>
        <begin position="254"/>
        <end position="281"/>
    </location>
</feature>
<feature type="compositionally biased region" description="Basic residues" evidence="1">
    <location>
        <begin position="149"/>
        <end position="159"/>
    </location>
</feature>
<dbReference type="Proteomes" id="UP001592582">
    <property type="component" value="Unassembled WGS sequence"/>
</dbReference>
<organism evidence="3 4">
    <name type="scientific">Streptacidiphilus alkalitolerans</name>
    <dbReference type="NCBI Taxonomy" id="3342712"/>
    <lineage>
        <taxon>Bacteria</taxon>
        <taxon>Bacillati</taxon>
        <taxon>Actinomycetota</taxon>
        <taxon>Actinomycetes</taxon>
        <taxon>Kitasatosporales</taxon>
        <taxon>Streptomycetaceae</taxon>
        <taxon>Streptacidiphilus</taxon>
    </lineage>
</organism>
<name>A0ABV6VBI7_9ACTN</name>
<accession>A0ABV6VBI7</accession>
<feature type="domain" description="Type ISP restriction-modification enzyme LLaBIII C-terminal specificity" evidence="2">
    <location>
        <begin position="9"/>
        <end position="326"/>
    </location>
</feature>
<feature type="region of interest" description="Disordered" evidence="1">
    <location>
        <begin position="53"/>
        <end position="83"/>
    </location>
</feature>
<dbReference type="InterPro" id="IPR041635">
    <property type="entry name" value="Type_ISP_LLaBIII_C"/>
</dbReference>
<dbReference type="EMBL" id="JBHEZX010000007">
    <property type="protein sequence ID" value="MFC1411084.1"/>
    <property type="molecule type" value="Genomic_DNA"/>
</dbReference>
<evidence type="ECO:0000259" key="2">
    <source>
        <dbReference type="Pfam" id="PF18135"/>
    </source>
</evidence>
<sequence length="415" mass="45049">MDRAPLLSELMPWSVAGLRTGRGWVVSPYPEVLVARWQRLAEAAPERRAALFGPSRSRTVDSSVAQLPGQSTSSNRLSREPGPCPAPVQIRHGAFDRLWLLPDQRLLDQARPELWRVADQAQVFATVQPQDPDGPVLTFSAELPDGHRGRGSGRIHPLYRRPGGREPNLAPGLLRRLGRVLGLRVTAEDLLAWIAATTSTEQDGQDGPDRRSGEEVPVPLPADPGLWTEGVALGRRLLWLHSFGARYGDPAAGRPIGRPRMPGGRRPFVRERISGSPDTLGYEPETESVLLGDGRLAPVAAAAWEFRAGGEPVLAEWFARRVPDPEAQPGSLEALGLSGWPQQSTADLVDLATVLTLLADCRPALRELRAARRGPWVSAAELTAAGVLPVPGWCRRPASVLLHQEEGPEGQFALL</sequence>
<evidence type="ECO:0000313" key="3">
    <source>
        <dbReference type="EMBL" id="MFC1411084.1"/>
    </source>
</evidence>
<gene>
    <name evidence="3" type="ORF">ACEZDG_17630</name>
</gene>